<accession>A0A6L3UYL4</accession>
<organism evidence="2 3">
    <name type="scientific">Cytobacillus depressus</name>
    <dbReference type="NCBI Taxonomy" id="1602942"/>
    <lineage>
        <taxon>Bacteria</taxon>
        <taxon>Bacillati</taxon>
        <taxon>Bacillota</taxon>
        <taxon>Bacilli</taxon>
        <taxon>Bacillales</taxon>
        <taxon>Bacillaceae</taxon>
        <taxon>Cytobacillus</taxon>
    </lineage>
</organism>
<dbReference type="AlphaFoldDB" id="A0A6L3UYL4"/>
<proteinExistence type="predicted"/>
<feature type="region of interest" description="Disordered" evidence="1">
    <location>
        <begin position="21"/>
        <end position="47"/>
    </location>
</feature>
<evidence type="ECO:0000313" key="2">
    <source>
        <dbReference type="EMBL" id="KAB2328176.1"/>
    </source>
</evidence>
<reference evidence="2 3" key="1">
    <citation type="journal article" date="2016" name="Antonie Van Leeuwenhoek">
        <title>Bacillus depressus sp. nov., isolated from soil of a sunflower field.</title>
        <authorList>
            <person name="Wei X."/>
            <person name="Xin D."/>
            <person name="Xin Y."/>
            <person name="Zhang H."/>
            <person name="Wang T."/>
            <person name="Zhang J."/>
        </authorList>
    </citation>
    <scope>NUCLEOTIDE SEQUENCE [LARGE SCALE GENOMIC DNA]</scope>
    <source>
        <strain evidence="2 3">BZ1</strain>
    </source>
</reference>
<name>A0A6L3UYL4_9BACI</name>
<evidence type="ECO:0000313" key="3">
    <source>
        <dbReference type="Proteomes" id="UP000481030"/>
    </source>
</evidence>
<dbReference type="Proteomes" id="UP000481030">
    <property type="component" value="Unassembled WGS sequence"/>
</dbReference>
<protein>
    <submittedName>
        <fullName evidence="2">Uncharacterized protein</fullName>
    </submittedName>
</protein>
<sequence length="65" mass="7125">MFEEQVVTYIKQENIKKEISEGLKKQGDQGSKGVTPGMCDAHEDGTSAADAEIRRLFKAEAEHGS</sequence>
<dbReference type="EMBL" id="WBOS01000033">
    <property type="protein sequence ID" value="KAB2328176.1"/>
    <property type="molecule type" value="Genomic_DNA"/>
</dbReference>
<dbReference type="RefSeq" id="WP_151537637.1">
    <property type="nucleotide sequence ID" value="NZ_WBOS01000033.1"/>
</dbReference>
<comment type="caution">
    <text evidence="2">The sequence shown here is derived from an EMBL/GenBank/DDBJ whole genome shotgun (WGS) entry which is preliminary data.</text>
</comment>
<keyword evidence="3" id="KW-1185">Reference proteome</keyword>
<gene>
    <name evidence="2" type="ORF">F7731_25965</name>
</gene>
<evidence type="ECO:0000256" key="1">
    <source>
        <dbReference type="SAM" id="MobiDB-lite"/>
    </source>
</evidence>